<dbReference type="AlphaFoldDB" id="A0A3P7MJL2"/>
<dbReference type="EMBL" id="UYRV01106688">
    <property type="protein sequence ID" value="VDN22658.1"/>
    <property type="molecule type" value="Genomic_DNA"/>
</dbReference>
<protein>
    <recommendedName>
        <fullName evidence="3">MULE transposase domain-containing protein</fullName>
    </recommendedName>
</protein>
<proteinExistence type="predicted"/>
<keyword evidence="2" id="KW-1185">Reference proteome</keyword>
<sequence length="315" mass="35656">MRYKKSKRVYPQCPCFALVKQKEDGCVSVVACFGHLGHEINNATTRLSTSEEDVVLNMIKSGIPDQMIVVKLREEFWNEENPPERQARLCYLTTRDVYNIAARHGEVAGRWDPDDRTSLKVLLRNDKSLAAVKLVETNNSSGDGFVLAFVSKNGKKYIEHFGSRGIVMDDTFNVTRYSFRLASLIVSDDSGRGFPSAHLLSFHMTSAEVKILFELVKECVPTFNPSYVITDDTYVFFNGFKEVIIPLLNVILSQGDDVQTANDLFKAVLFEVNEAKFESYFYAYMSFLGSIDAQDMINVCHSSFKAFIKKALYSM</sequence>
<reference evidence="1 2" key="1">
    <citation type="submission" date="2018-11" db="EMBL/GenBank/DDBJ databases">
        <authorList>
            <consortium name="Pathogen Informatics"/>
        </authorList>
    </citation>
    <scope>NUCLEOTIDE SEQUENCE [LARGE SCALE GENOMIC DNA]</scope>
</reference>
<gene>
    <name evidence="1" type="ORF">CGOC_LOCUS9362</name>
</gene>
<dbReference type="Proteomes" id="UP000271889">
    <property type="component" value="Unassembled WGS sequence"/>
</dbReference>
<accession>A0A3P7MJL2</accession>
<organism evidence="1 2">
    <name type="scientific">Cylicostephanus goldi</name>
    <name type="common">Nematode worm</name>
    <dbReference type="NCBI Taxonomy" id="71465"/>
    <lineage>
        <taxon>Eukaryota</taxon>
        <taxon>Metazoa</taxon>
        <taxon>Ecdysozoa</taxon>
        <taxon>Nematoda</taxon>
        <taxon>Chromadorea</taxon>
        <taxon>Rhabditida</taxon>
        <taxon>Rhabditina</taxon>
        <taxon>Rhabditomorpha</taxon>
        <taxon>Strongyloidea</taxon>
        <taxon>Strongylidae</taxon>
        <taxon>Cylicostephanus</taxon>
    </lineage>
</organism>
<evidence type="ECO:0008006" key="3">
    <source>
        <dbReference type="Google" id="ProtNLM"/>
    </source>
</evidence>
<name>A0A3P7MJL2_CYLGO</name>
<dbReference type="OrthoDB" id="5867259at2759"/>
<evidence type="ECO:0000313" key="2">
    <source>
        <dbReference type="Proteomes" id="UP000271889"/>
    </source>
</evidence>
<evidence type="ECO:0000313" key="1">
    <source>
        <dbReference type="EMBL" id="VDN22658.1"/>
    </source>
</evidence>